<evidence type="ECO:0000256" key="6">
    <source>
        <dbReference type="RuleBase" id="RU365002"/>
    </source>
</evidence>
<dbReference type="OrthoDB" id="416777at2759"/>
<feature type="domain" description="WH2" evidence="8">
    <location>
        <begin position="151"/>
        <end position="168"/>
    </location>
</feature>
<name>A0A0T6B262_9SCAR</name>
<comment type="similarity">
    <text evidence="2 6">Belongs to the QNG1 protein family.</text>
</comment>
<dbReference type="SUPFAM" id="SSF101447">
    <property type="entry name" value="Formin homology 2 domain (FH2 domain)"/>
    <property type="match status" value="1"/>
</dbReference>
<evidence type="ECO:0000256" key="2">
    <source>
        <dbReference type="ARBA" id="ARBA00035119"/>
    </source>
</evidence>
<evidence type="ECO:0000256" key="3">
    <source>
        <dbReference type="ARBA" id="ARBA00035306"/>
    </source>
</evidence>
<dbReference type="InterPro" id="IPR003124">
    <property type="entry name" value="WH2_dom"/>
</dbReference>
<dbReference type="AlphaFoldDB" id="A0A0T6B262"/>
<dbReference type="EMBL" id="LJIG01016166">
    <property type="protein sequence ID" value="KRT81417.1"/>
    <property type="molecule type" value="Genomic_DNA"/>
</dbReference>
<evidence type="ECO:0000256" key="7">
    <source>
        <dbReference type="SAM" id="MobiDB-lite"/>
    </source>
</evidence>
<comment type="function">
    <text evidence="6">Catalyzes the hydrolysis of queuosine 5'-phosphate, releasing the nucleobase queuine (q). Is required for salvage of queuine from exogenous queuosine (Q) that is imported and then converted to queuosine 5'-phosphate intracellularly.</text>
</comment>
<dbReference type="GO" id="GO:0006400">
    <property type="term" value="P:tRNA modification"/>
    <property type="evidence" value="ECO:0007669"/>
    <property type="project" value="TreeGrafter"/>
</dbReference>
<dbReference type="Pfam" id="PF02205">
    <property type="entry name" value="WH2"/>
    <property type="match status" value="2"/>
</dbReference>
<evidence type="ECO:0000313" key="9">
    <source>
        <dbReference type="EMBL" id="KRT81417.1"/>
    </source>
</evidence>
<dbReference type="PROSITE" id="PS51082">
    <property type="entry name" value="WH2"/>
    <property type="match status" value="2"/>
</dbReference>
<feature type="region of interest" description="Disordered" evidence="7">
    <location>
        <begin position="130"/>
        <end position="152"/>
    </location>
</feature>
<evidence type="ECO:0000256" key="1">
    <source>
        <dbReference type="ARBA" id="ARBA00022801"/>
    </source>
</evidence>
<comment type="caution">
    <text evidence="9">The sequence shown here is derived from an EMBL/GenBank/DDBJ whole genome shotgun (WGS) entry which is preliminary data.</text>
</comment>
<feature type="compositionally biased region" description="Polar residues" evidence="7">
    <location>
        <begin position="130"/>
        <end position="145"/>
    </location>
</feature>
<accession>A0A0T6B262</accession>
<feature type="compositionally biased region" description="Pro residues" evidence="7">
    <location>
        <begin position="87"/>
        <end position="96"/>
    </location>
</feature>
<sequence length="263" mass="29268">MLENRRTREFLYDFVDKYARNEPSSNAPIRSAPKPPPYRAPPPPPARSQHPSPKQKDQSVPPNFAPPPPPPPPRSPSLSVPATNSSAPPPPPPPLPIRCVHTESIQKSSNVSPIENKGGDMRSALLESIRQGTTLKTASTSPPTTRSEEPDRDDLLKQIKEGVSLRSATDRELNSPRTSVSEVNDIAMALKKAVEISPTEVEIRGCSIHAVELIKLYVSNKIDNPQKINSILIDHFLWDFRRKNAKKILTDVLPFHKTFSIYY</sequence>
<evidence type="ECO:0000259" key="8">
    <source>
        <dbReference type="PROSITE" id="PS51082"/>
    </source>
</evidence>
<evidence type="ECO:0000256" key="5">
    <source>
        <dbReference type="ARBA" id="ARBA00048204"/>
    </source>
</evidence>
<dbReference type="Proteomes" id="UP000051574">
    <property type="component" value="Unassembled WGS sequence"/>
</dbReference>
<keyword evidence="10" id="KW-1185">Reference proteome</keyword>
<dbReference type="PANTHER" id="PTHR21314">
    <property type="entry name" value="QUEUOSINE 5'-PHOSPHATE N-GLYCOSYLASE_HYDROLASE-RELATED"/>
    <property type="match status" value="1"/>
</dbReference>
<dbReference type="GO" id="GO:0003779">
    <property type="term" value="F:actin binding"/>
    <property type="evidence" value="ECO:0007669"/>
    <property type="project" value="InterPro"/>
</dbReference>
<evidence type="ECO:0000256" key="4">
    <source>
        <dbReference type="ARBA" id="ARBA00035393"/>
    </source>
</evidence>
<keyword evidence="1 6" id="KW-0378">Hydrolase</keyword>
<dbReference type="PANTHER" id="PTHR21314:SF0">
    <property type="entry name" value="QUEUOSINE 5'-PHOSPHATE N-GLYCOSYLASE_HYDROLASE"/>
    <property type="match status" value="1"/>
</dbReference>
<dbReference type="GO" id="GO:0016787">
    <property type="term" value="F:hydrolase activity"/>
    <property type="evidence" value="ECO:0007669"/>
    <property type="project" value="UniProtKB-KW"/>
</dbReference>
<feature type="compositionally biased region" description="Pro residues" evidence="7">
    <location>
        <begin position="33"/>
        <end position="46"/>
    </location>
</feature>
<dbReference type="SMART" id="SM00246">
    <property type="entry name" value="WH2"/>
    <property type="match status" value="2"/>
</dbReference>
<feature type="domain" description="WH2" evidence="8">
    <location>
        <begin position="121"/>
        <end position="138"/>
    </location>
</feature>
<protein>
    <recommendedName>
        <fullName evidence="3 6">Queuosine 5'-phosphate N-glycosylase/hydrolase</fullName>
        <ecNumber evidence="6">3.2.2.-</ecNumber>
    </recommendedName>
    <alternativeName>
        <fullName evidence="4 6">Queuosine-nucleotide N-glycosylase/hydrolase</fullName>
    </alternativeName>
</protein>
<dbReference type="Pfam" id="PF10343">
    <property type="entry name" value="Q_salvage"/>
    <property type="match status" value="1"/>
</dbReference>
<feature type="region of interest" description="Disordered" evidence="7">
    <location>
        <begin position="18"/>
        <end position="99"/>
    </location>
</feature>
<organism evidence="9 10">
    <name type="scientific">Oryctes borbonicus</name>
    <dbReference type="NCBI Taxonomy" id="1629725"/>
    <lineage>
        <taxon>Eukaryota</taxon>
        <taxon>Metazoa</taxon>
        <taxon>Ecdysozoa</taxon>
        <taxon>Arthropoda</taxon>
        <taxon>Hexapoda</taxon>
        <taxon>Insecta</taxon>
        <taxon>Pterygota</taxon>
        <taxon>Neoptera</taxon>
        <taxon>Endopterygota</taxon>
        <taxon>Coleoptera</taxon>
        <taxon>Polyphaga</taxon>
        <taxon>Scarabaeiformia</taxon>
        <taxon>Scarabaeidae</taxon>
        <taxon>Dynastinae</taxon>
        <taxon>Oryctes</taxon>
    </lineage>
</organism>
<feature type="compositionally biased region" description="Pro residues" evidence="7">
    <location>
        <begin position="63"/>
        <end position="75"/>
    </location>
</feature>
<dbReference type="EC" id="3.2.2.-" evidence="6"/>
<proteinExistence type="inferred from homology"/>
<gene>
    <name evidence="9" type="ORF">AMK59_5259</name>
</gene>
<dbReference type="InterPro" id="IPR019438">
    <property type="entry name" value="Q_salvage"/>
</dbReference>
<reference evidence="9 10" key="1">
    <citation type="submission" date="2015-09" db="EMBL/GenBank/DDBJ databases">
        <title>Draft genome of the scarab beetle Oryctes borbonicus.</title>
        <authorList>
            <person name="Meyer J.M."/>
            <person name="Markov G.V."/>
            <person name="Baskaran P."/>
            <person name="Herrmann M."/>
            <person name="Sommer R.J."/>
            <person name="Roedelsperger C."/>
        </authorList>
    </citation>
    <scope>NUCLEOTIDE SEQUENCE [LARGE SCALE GENOMIC DNA]</scope>
    <source>
        <strain evidence="9">OB123</strain>
        <tissue evidence="9">Whole animal</tissue>
    </source>
</reference>
<evidence type="ECO:0000313" key="10">
    <source>
        <dbReference type="Proteomes" id="UP000051574"/>
    </source>
</evidence>
<comment type="catalytic activity">
    <reaction evidence="5 6">
        <text>queuosine 5'-phosphate + H2O = queuine + D-ribose 5-phosphate</text>
        <dbReference type="Rhea" id="RHEA:75387"/>
        <dbReference type="ChEBI" id="CHEBI:15377"/>
        <dbReference type="ChEBI" id="CHEBI:17433"/>
        <dbReference type="ChEBI" id="CHEBI:78346"/>
        <dbReference type="ChEBI" id="CHEBI:194371"/>
    </reaction>
    <physiologicalReaction direction="left-to-right" evidence="5 6">
        <dbReference type="Rhea" id="RHEA:75388"/>
    </physiologicalReaction>
</comment>